<name>T0K345_COLGC</name>
<proteinExistence type="predicted"/>
<dbReference type="HOGENOM" id="CLU_3435958_0_0_1"/>
<dbReference type="EMBL" id="AMYD01003514">
    <property type="protein sequence ID" value="EQB46169.1"/>
    <property type="molecule type" value="Genomic_DNA"/>
</dbReference>
<protein>
    <submittedName>
        <fullName evidence="1">Uncharacterized protein</fullName>
    </submittedName>
</protein>
<accession>T0K345</accession>
<evidence type="ECO:0000313" key="1">
    <source>
        <dbReference type="EMBL" id="EQB46169.1"/>
    </source>
</evidence>
<sequence length="13" mass="1447">MVSLLYVSVVSYS</sequence>
<organism evidence="1 2">
    <name type="scientific">Colletotrichum gloeosporioides (strain Cg-14)</name>
    <name type="common">Anthracnose fungus</name>
    <name type="synonym">Glomerella cingulata</name>
    <dbReference type="NCBI Taxonomy" id="1237896"/>
    <lineage>
        <taxon>Eukaryota</taxon>
        <taxon>Fungi</taxon>
        <taxon>Dikarya</taxon>
        <taxon>Ascomycota</taxon>
        <taxon>Pezizomycotina</taxon>
        <taxon>Sordariomycetes</taxon>
        <taxon>Hypocreomycetidae</taxon>
        <taxon>Glomerellales</taxon>
        <taxon>Glomerellaceae</taxon>
        <taxon>Colletotrichum</taxon>
        <taxon>Colletotrichum gloeosporioides species complex</taxon>
    </lineage>
</organism>
<dbReference type="Proteomes" id="UP000015530">
    <property type="component" value="Unassembled WGS sequence"/>
</dbReference>
<comment type="caution">
    <text evidence="1">The sequence shown here is derived from an EMBL/GenBank/DDBJ whole genome shotgun (WGS) entry which is preliminary data.</text>
</comment>
<gene>
    <name evidence="1" type="ORF">CGLO_14806</name>
</gene>
<reference evidence="2" key="1">
    <citation type="journal article" date="2013" name="Mol. Plant Microbe Interact.">
        <title>Global aspects of pacC regulation of pathogenicity genes in Colletotrichum gloeosporioides as revealed by transcriptome analysis.</title>
        <authorList>
            <person name="Alkan N."/>
            <person name="Meng X."/>
            <person name="Friedlander G."/>
            <person name="Reuveni E."/>
            <person name="Sukno S."/>
            <person name="Sherman A."/>
            <person name="Thon M."/>
            <person name="Fluhr R."/>
            <person name="Prusky D."/>
        </authorList>
    </citation>
    <scope>NUCLEOTIDE SEQUENCE [LARGE SCALE GENOMIC DNA]</scope>
    <source>
        <strain evidence="2">Cg-14</strain>
    </source>
</reference>
<evidence type="ECO:0000313" key="2">
    <source>
        <dbReference type="Proteomes" id="UP000015530"/>
    </source>
</evidence>